<dbReference type="NCBIfam" id="TIGR00341">
    <property type="entry name" value="TIGR00341 family protein"/>
    <property type="match status" value="1"/>
</dbReference>
<protein>
    <submittedName>
        <fullName evidence="2">TIGR00341 family protein</fullName>
    </submittedName>
</protein>
<dbReference type="Proteomes" id="UP000198611">
    <property type="component" value="Unassembled WGS sequence"/>
</dbReference>
<dbReference type="RefSeq" id="WP_093428454.1">
    <property type="nucleotide sequence ID" value="NZ_FOMJ01000006.1"/>
</dbReference>
<gene>
    <name evidence="2" type="ORF">SAMN05660831_01817</name>
</gene>
<keyword evidence="1" id="KW-1133">Transmembrane helix</keyword>
<reference evidence="2 3" key="1">
    <citation type="submission" date="2016-10" db="EMBL/GenBank/DDBJ databases">
        <authorList>
            <person name="de Groot N.N."/>
        </authorList>
    </citation>
    <scope>NUCLEOTIDE SEQUENCE [LARGE SCALE GENOMIC DNA]</scope>
    <source>
        <strain evidence="2 3">HL3</strain>
    </source>
</reference>
<accession>A0A1I1TGM6</accession>
<organism evidence="2 3">
    <name type="scientific">Thiohalospira halophila DSM 15071</name>
    <dbReference type="NCBI Taxonomy" id="1123397"/>
    <lineage>
        <taxon>Bacteria</taxon>
        <taxon>Pseudomonadati</taxon>
        <taxon>Pseudomonadota</taxon>
        <taxon>Gammaproteobacteria</taxon>
        <taxon>Thiohalospirales</taxon>
        <taxon>Thiohalospiraceae</taxon>
        <taxon>Thiohalospira</taxon>
    </lineage>
</organism>
<evidence type="ECO:0000313" key="3">
    <source>
        <dbReference type="Proteomes" id="UP000198611"/>
    </source>
</evidence>
<keyword evidence="1" id="KW-0472">Membrane</keyword>
<proteinExistence type="predicted"/>
<feature type="transmembrane region" description="Helical" evidence="1">
    <location>
        <begin position="200"/>
        <end position="220"/>
    </location>
</feature>
<feature type="transmembrane region" description="Helical" evidence="1">
    <location>
        <begin position="133"/>
        <end position="156"/>
    </location>
</feature>
<dbReference type="PANTHER" id="PTHR20992">
    <property type="entry name" value="AT15442P-RELATED"/>
    <property type="match status" value="1"/>
</dbReference>
<feature type="transmembrane region" description="Helical" evidence="1">
    <location>
        <begin position="300"/>
        <end position="318"/>
    </location>
</feature>
<dbReference type="InterPro" id="IPR005240">
    <property type="entry name" value="DUF389"/>
</dbReference>
<dbReference type="EMBL" id="FOMJ01000006">
    <property type="protein sequence ID" value="SFD54710.1"/>
    <property type="molecule type" value="Genomic_DNA"/>
</dbReference>
<feature type="transmembrane region" description="Helical" evidence="1">
    <location>
        <begin position="255"/>
        <end position="280"/>
    </location>
</feature>
<evidence type="ECO:0000256" key="1">
    <source>
        <dbReference type="SAM" id="Phobius"/>
    </source>
</evidence>
<name>A0A1I1TGM6_9GAMM</name>
<dbReference type="AlphaFoldDB" id="A0A1I1TGM6"/>
<sequence length="334" mass="34684">MRIIEVVAPASYTETLERLGRENGALDVWCGAVDEQERRSVRMVVPAGEHQELLDRLQAVVGDAPEGRILILPVEAVLPRPEGEQAGSGGTSREELYNQIARGARLTGDHLALVLLSGLVAAAGLLADSVAIVVGAMVIAPLLGPHLAFALGTALGDRDLIRQALGTGMAGMASAFVLAVAIGVVVPMEYGSAELISRTVVGYDSVIIALASGAAAVVSLTTGLPSALVGVMVAVALMPPVMAMGMFLGTGRLDVAASAGLLLAVNVVSINLAAKVVFLIKGVRPRTWLEKRKARQSVQLAVTFWVVTLLFLLLAIPLHSELPLPDLPGLGLTP</sequence>
<feature type="transmembrane region" description="Helical" evidence="1">
    <location>
        <begin position="110"/>
        <end position="127"/>
    </location>
</feature>
<keyword evidence="3" id="KW-1185">Reference proteome</keyword>
<evidence type="ECO:0000313" key="2">
    <source>
        <dbReference type="EMBL" id="SFD54710.1"/>
    </source>
</evidence>
<dbReference type="Pfam" id="PF04087">
    <property type="entry name" value="DUF389"/>
    <property type="match status" value="1"/>
</dbReference>
<feature type="transmembrane region" description="Helical" evidence="1">
    <location>
        <begin position="168"/>
        <end position="188"/>
    </location>
</feature>
<dbReference type="PANTHER" id="PTHR20992:SF9">
    <property type="entry name" value="AT15442P-RELATED"/>
    <property type="match status" value="1"/>
</dbReference>
<dbReference type="OrthoDB" id="9790659at2"/>
<keyword evidence="1" id="KW-0812">Transmembrane</keyword>
<feature type="transmembrane region" description="Helical" evidence="1">
    <location>
        <begin position="227"/>
        <end position="249"/>
    </location>
</feature>